<protein>
    <recommendedName>
        <fullName evidence="3">DUF4230 domain-containing protein</fullName>
    </recommendedName>
</protein>
<dbReference type="AlphaFoldDB" id="A0A1M6EN63"/>
<name>A0A1M6EN63_9CLOT</name>
<dbReference type="RefSeq" id="WP_073022756.1">
    <property type="nucleotide sequence ID" value="NZ_FQXU01000023.1"/>
</dbReference>
<evidence type="ECO:0008006" key="3">
    <source>
        <dbReference type="Google" id="ProtNLM"/>
    </source>
</evidence>
<sequence length="218" mass="25138">MRKFKRKVVFLSILAVFFVSIGFYTCYKLFNKPADKVEQWVSPDSTENTKFISQESIIDKIHETQKLISLEADLKERILLNDSWGEWEVFKKVKGITFYGKGSYSLDFSNIDKGNIKIDKSQNSISITLPKPIVEDVTIYEEKTVYETTTNGLLRFGDIKLSPEQTISISKEVKKLMKDKMVEDELYSSAETNAKSSIEKLLRPLFPNESTIIDIYFV</sequence>
<dbReference type="Pfam" id="PF14014">
    <property type="entry name" value="DUF4230"/>
    <property type="match status" value="1"/>
</dbReference>
<evidence type="ECO:0000313" key="1">
    <source>
        <dbReference type="EMBL" id="SHI86977.1"/>
    </source>
</evidence>
<dbReference type="Proteomes" id="UP000184241">
    <property type="component" value="Unassembled WGS sequence"/>
</dbReference>
<gene>
    <name evidence="1" type="ORF">SAMN02745941_04475</name>
</gene>
<accession>A0A1M6EN63</accession>
<dbReference type="InterPro" id="IPR025324">
    <property type="entry name" value="DUF4230"/>
</dbReference>
<organism evidence="1 2">
    <name type="scientific">Clostridium intestinale DSM 6191</name>
    <dbReference type="NCBI Taxonomy" id="1121320"/>
    <lineage>
        <taxon>Bacteria</taxon>
        <taxon>Bacillati</taxon>
        <taxon>Bacillota</taxon>
        <taxon>Clostridia</taxon>
        <taxon>Eubacteriales</taxon>
        <taxon>Clostridiaceae</taxon>
        <taxon>Clostridium</taxon>
    </lineage>
</organism>
<evidence type="ECO:0000313" key="2">
    <source>
        <dbReference type="Proteomes" id="UP000184241"/>
    </source>
</evidence>
<proteinExistence type="predicted"/>
<dbReference type="EMBL" id="FQXU01000023">
    <property type="protein sequence ID" value="SHI86977.1"/>
    <property type="molecule type" value="Genomic_DNA"/>
</dbReference>
<reference evidence="1 2" key="1">
    <citation type="submission" date="2016-11" db="EMBL/GenBank/DDBJ databases">
        <authorList>
            <person name="Jaros S."/>
            <person name="Januszkiewicz K."/>
            <person name="Wedrychowicz H."/>
        </authorList>
    </citation>
    <scope>NUCLEOTIDE SEQUENCE [LARGE SCALE GENOMIC DNA]</scope>
    <source>
        <strain evidence="1 2">DSM 6191</strain>
    </source>
</reference>